<dbReference type="Proteomes" id="UP000784294">
    <property type="component" value="Unassembled WGS sequence"/>
</dbReference>
<evidence type="ECO:0000313" key="2">
    <source>
        <dbReference type="Proteomes" id="UP000784294"/>
    </source>
</evidence>
<comment type="caution">
    <text evidence="1">The sequence shown here is derived from an EMBL/GenBank/DDBJ whole genome shotgun (WGS) entry which is preliminary data.</text>
</comment>
<dbReference type="AlphaFoldDB" id="A0A3S5BD14"/>
<evidence type="ECO:0000313" key="1">
    <source>
        <dbReference type="EMBL" id="VEL40967.1"/>
    </source>
</evidence>
<gene>
    <name evidence="1" type="ORF">PXEA_LOCUS34407</name>
</gene>
<accession>A0A3S5BD14</accession>
<keyword evidence="2" id="KW-1185">Reference proteome</keyword>
<name>A0A3S5BD14_9PLAT</name>
<reference evidence="1" key="1">
    <citation type="submission" date="2018-11" db="EMBL/GenBank/DDBJ databases">
        <authorList>
            <consortium name="Pathogen Informatics"/>
        </authorList>
    </citation>
    <scope>NUCLEOTIDE SEQUENCE</scope>
</reference>
<organism evidence="1 2">
    <name type="scientific">Protopolystoma xenopodis</name>
    <dbReference type="NCBI Taxonomy" id="117903"/>
    <lineage>
        <taxon>Eukaryota</taxon>
        <taxon>Metazoa</taxon>
        <taxon>Spiralia</taxon>
        <taxon>Lophotrochozoa</taxon>
        <taxon>Platyhelminthes</taxon>
        <taxon>Monogenea</taxon>
        <taxon>Polyopisthocotylea</taxon>
        <taxon>Polystomatidea</taxon>
        <taxon>Polystomatidae</taxon>
        <taxon>Protopolystoma</taxon>
    </lineage>
</organism>
<protein>
    <submittedName>
        <fullName evidence="1">Uncharacterized protein</fullName>
    </submittedName>
</protein>
<sequence length="72" mass="8133">MPPALWTPSDAEPVHFRPLTIQFRSHLNQPTRCMRLELPRFCPVAATTPFRHFHFFGTSGRCSGQGFDCAAS</sequence>
<dbReference type="EMBL" id="CAAALY010267239">
    <property type="protein sequence ID" value="VEL40967.1"/>
    <property type="molecule type" value="Genomic_DNA"/>
</dbReference>
<proteinExistence type="predicted"/>